<dbReference type="AlphaFoldDB" id="A0A418V9Y1"/>
<reference evidence="2 3" key="1">
    <citation type="submission" date="2018-09" db="EMBL/GenBank/DDBJ databases">
        <authorList>
            <person name="Zhu H."/>
        </authorList>
    </citation>
    <scope>NUCLEOTIDE SEQUENCE [LARGE SCALE GENOMIC DNA]</scope>
    <source>
        <strain evidence="2 3">K2S05-167</strain>
    </source>
</reference>
<comment type="caution">
    <text evidence="2">The sequence shown here is derived from an EMBL/GenBank/DDBJ whole genome shotgun (WGS) entry which is preliminary data.</text>
</comment>
<dbReference type="EMBL" id="QYUJ01000014">
    <property type="protein sequence ID" value="RJF72938.1"/>
    <property type="molecule type" value="Genomic_DNA"/>
</dbReference>
<organism evidence="2 3">
    <name type="scientific">Deinococcus cavernae</name>
    <dbReference type="NCBI Taxonomy" id="2320857"/>
    <lineage>
        <taxon>Bacteria</taxon>
        <taxon>Thermotogati</taxon>
        <taxon>Deinococcota</taxon>
        <taxon>Deinococci</taxon>
        <taxon>Deinococcales</taxon>
        <taxon>Deinococcaceae</taxon>
        <taxon>Deinococcus</taxon>
    </lineage>
</organism>
<proteinExistence type="predicted"/>
<feature type="region of interest" description="Disordered" evidence="1">
    <location>
        <begin position="193"/>
        <end position="214"/>
    </location>
</feature>
<evidence type="ECO:0000313" key="2">
    <source>
        <dbReference type="EMBL" id="RJF72938.1"/>
    </source>
</evidence>
<evidence type="ECO:0000313" key="3">
    <source>
        <dbReference type="Proteomes" id="UP000286287"/>
    </source>
</evidence>
<keyword evidence="3" id="KW-1185">Reference proteome</keyword>
<accession>A0A418V9Y1</accession>
<protein>
    <submittedName>
        <fullName evidence="2">Uncharacterized protein</fullName>
    </submittedName>
</protein>
<dbReference type="Proteomes" id="UP000286287">
    <property type="component" value="Unassembled WGS sequence"/>
</dbReference>
<name>A0A418V9Y1_9DEIO</name>
<evidence type="ECO:0000256" key="1">
    <source>
        <dbReference type="SAM" id="MobiDB-lite"/>
    </source>
</evidence>
<sequence length="214" mass="23599">MTRNPFQRPKAAPAAPSFQLTTPGGLVLPADTLRRHLALVGGPLDVMHLTAHFLQQANQQQIPVILLGAPQDTAFLDLPDLLELNPVRTAALPPLRPGTAPERLREDLTAATNSFRSLLGSGPQMLFTGRNLGGHWPFVMGRLPAFAQQGGVVMADVRHQLSTPLPQVFSHFLVWPEGQERMERAVERWQRHQTARPYTVQPEPQGPASLWTAQ</sequence>
<dbReference type="RefSeq" id="WP_119765548.1">
    <property type="nucleotide sequence ID" value="NZ_QYUJ01000014.1"/>
</dbReference>
<gene>
    <name evidence="2" type="ORF">D3875_16705</name>
</gene>